<sequence>MGKSTLPRRSPRFYKGPPPLQLPKDGFKHPFQESDIDPGPEQGKEHPKTIVELRMCALSNRIREKPNWWEKMQDDAIVEKWRDEALQQTGDDDNPEWELTPGMVNYVLEELQGYADLRDPETGIEARFKRIWKSDGLIPVSLREKLLAAVAPLEGVPDSEKDWHPGSDGLVFDLVHPSLYSVVYGRTMRKGPRSGLKALVAPRFESGDLKFTSERFQWLPSDFLIDGDGKATLASPYINNVHPTQHKELCSVIPEILQRALPMFERVLSDTIRQLLPMRIVTSGGRGFNNEETADCIWEDGMPYPGSSSEEECEEDQEAWLDKHSFKTPDAREHYDGDLKVMGERISLKGRTLQVIVKLANVVLTPEKPDYPGGKWHVEGMRNEQIVSSFIYYYDSENISASILAFRRATSEPYNHEQDDEKCMRVLYDIERELPLVQDVGDVVTKTHRCVAFPNLYQHQVQPFHLEDPTKPGHRKILVFFLVDPTQTIPSATNVPPQQREWVTEAIHSADANSTLAKLPVEILTMISKKIDGTMTCLEAEEYREELMAERTVFVEENDKGYFGYVRTRTSLVLTID</sequence>
<feature type="domain" description="DUF4246" evidence="3">
    <location>
        <begin position="24"/>
        <end position="84"/>
    </location>
</feature>
<dbReference type="InterPro" id="IPR025340">
    <property type="entry name" value="DUF4246"/>
</dbReference>
<dbReference type="InterPro" id="IPR049207">
    <property type="entry name" value="DUF4246_N"/>
</dbReference>
<evidence type="ECO:0000259" key="3">
    <source>
        <dbReference type="Pfam" id="PF21666"/>
    </source>
</evidence>
<evidence type="ECO:0000313" key="5">
    <source>
        <dbReference type="Proteomes" id="UP000736335"/>
    </source>
</evidence>
<evidence type="ECO:0000313" key="4">
    <source>
        <dbReference type="EMBL" id="KAF9779819.1"/>
    </source>
</evidence>
<dbReference type="Pfam" id="PF21666">
    <property type="entry name" value="DUF4246_N"/>
    <property type="match status" value="1"/>
</dbReference>
<dbReference type="Pfam" id="PF14033">
    <property type="entry name" value="DUF4246"/>
    <property type="match status" value="1"/>
</dbReference>
<organism evidence="4 5">
    <name type="scientific">Thelephora terrestris</name>
    <dbReference type="NCBI Taxonomy" id="56493"/>
    <lineage>
        <taxon>Eukaryota</taxon>
        <taxon>Fungi</taxon>
        <taxon>Dikarya</taxon>
        <taxon>Basidiomycota</taxon>
        <taxon>Agaricomycotina</taxon>
        <taxon>Agaricomycetes</taxon>
        <taxon>Thelephorales</taxon>
        <taxon>Thelephoraceae</taxon>
        <taxon>Thelephora</taxon>
    </lineage>
</organism>
<dbReference type="InterPro" id="IPR049192">
    <property type="entry name" value="DUF4246_C"/>
</dbReference>
<protein>
    <submittedName>
        <fullName evidence="4">Uncharacterized protein</fullName>
    </submittedName>
</protein>
<dbReference type="OrthoDB" id="415532at2759"/>
<keyword evidence="5" id="KW-1185">Reference proteome</keyword>
<dbReference type="EMBL" id="WIUZ02000018">
    <property type="protein sequence ID" value="KAF9779819.1"/>
    <property type="molecule type" value="Genomic_DNA"/>
</dbReference>
<feature type="region of interest" description="Disordered" evidence="1">
    <location>
        <begin position="1"/>
        <end position="47"/>
    </location>
</feature>
<dbReference type="AlphaFoldDB" id="A0A9P6H8C3"/>
<evidence type="ECO:0000256" key="1">
    <source>
        <dbReference type="SAM" id="MobiDB-lite"/>
    </source>
</evidence>
<comment type="caution">
    <text evidence="4">The sequence shown here is derived from an EMBL/GenBank/DDBJ whole genome shotgun (WGS) entry which is preliminary data.</text>
</comment>
<dbReference type="PANTHER" id="PTHR33119">
    <property type="entry name" value="IFI3P"/>
    <property type="match status" value="1"/>
</dbReference>
<accession>A0A9P6H8C3</accession>
<proteinExistence type="predicted"/>
<dbReference type="Proteomes" id="UP000736335">
    <property type="component" value="Unassembled WGS sequence"/>
</dbReference>
<name>A0A9P6H8C3_9AGAM</name>
<dbReference type="PANTHER" id="PTHR33119:SF1">
    <property type="entry name" value="FE2OG DIOXYGENASE DOMAIN-CONTAINING PROTEIN"/>
    <property type="match status" value="1"/>
</dbReference>
<gene>
    <name evidence="4" type="ORF">BJ322DRAFT_1113127</name>
</gene>
<reference evidence="4" key="1">
    <citation type="journal article" date="2020" name="Nat. Commun.">
        <title>Large-scale genome sequencing of mycorrhizal fungi provides insights into the early evolution of symbiotic traits.</title>
        <authorList>
            <person name="Miyauchi S."/>
            <person name="Kiss E."/>
            <person name="Kuo A."/>
            <person name="Drula E."/>
            <person name="Kohler A."/>
            <person name="Sanchez-Garcia M."/>
            <person name="Morin E."/>
            <person name="Andreopoulos B."/>
            <person name="Barry K.W."/>
            <person name="Bonito G."/>
            <person name="Buee M."/>
            <person name="Carver A."/>
            <person name="Chen C."/>
            <person name="Cichocki N."/>
            <person name="Clum A."/>
            <person name="Culley D."/>
            <person name="Crous P.W."/>
            <person name="Fauchery L."/>
            <person name="Girlanda M."/>
            <person name="Hayes R.D."/>
            <person name="Keri Z."/>
            <person name="LaButti K."/>
            <person name="Lipzen A."/>
            <person name="Lombard V."/>
            <person name="Magnuson J."/>
            <person name="Maillard F."/>
            <person name="Murat C."/>
            <person name="Nolan M."/>
            <person name="Ohm R.A."/>
            <person name="Pangilinan J."/>
            <person name="Pereira M.F."/>
            <person name="Perotto S."/>
            <person name="Peter M."/>
            <person name="Pfister S."/>
            <person name="Riley R."/>
            <person name="Sitrit Y."/>
            <person name="Stielow J.B."/>
            <person name="Szollosi G."/>
            <person name="Zifcakova L."/>
            <person name="Stursova M."/>
            <person name="Spatafora J.W."/>
            <person name="Tedersoo L."/>
            <person name="Vaario L.M."/>
            <person name="Yamada A."/>
            <person name="Yan M."/>
            <person name="Wang P."/>
            <person name="Xu J."/>
            <person name="Bruns T."/>
            <person name="Baldrian P."/>
            <person name="Vilgalys R."/>
            <person name="Dunand C."/>
            <person name="Henrissat B."/>
            <person name="Grigoriev I.V."/>
            <person name="Hibbett D."/>
            <person name="Nagy L.G."/>
            <person name="Martin F.M."/>
        </authorList>
    </citation>
    <scope>NUCLEOTIDE SEQUENCE</scope>
    <source>
        <strain evidence="4">UH-Tt-Lm1</strain>
    </source>
</reference>
<reference evidence="4" key="2">
    <citation type="submission" date="2020-11" db="EMBL/GenBank/DDBJ databases">
        <authorList>
            <consortium name="DOE Joint Genome Institute"/>
            <person name="Kuo A."/>
            <person name="Miyauchi S."/>
            <person name="Kiss E."/>
            <person name="Drula E."/>
            <person name="Kohler A."/>
            <person name="Sanchez-Garcia M."/>
            <person name="Andreopoulos B."/>
            <person name="Barry K.W."/>
            <person name="Bonito G."/>
            <person name="Buee M."/>
            <person name="Carver A."/>
            <person name="Chen C."/>
            <person name="Cichocki N."/>
            <person name="Clum A."/>
            <person name="Culley D."/>
            <person name="Crous P.W."/>
            <person name="Fauchery L."/>
            <person name="Girlanda M."/>
            <person name="Hayes R."/>
            <person name="Keri Z."/>
            <person name="Labutti K."/>
            <person name="Lipzen A."/>
            <person name="Lombard V."/>
            <person name="Magnuson J."/>
            <person name="Maillard F."/>
            <person name="Morin E."/>
            <person name="Murat C."/>
            <person name="Nolan M."/>
            <person name="Ohm R."/>
            <person name="Pangilinan J."/>
            <person name="Pereira M."/>
            <person name="Perotto S."/>
            <person name="Peter M."/>
            <person name="Riley R."/>
            <person name="Sitrit Y."/>
            <person name="Stielow B."/>
            <person name="Szollosi G."/>
            <person name="Zifcakova L."/>
            <person name="Stursova M."/>
            <person name="Spatafora J.W."/>
            <person name="Tedersoo L."/>
            <person name="Vaario L.-M."/>
            <person name="Yamada A."/>
            <person name="Yan M."/>
            <person name="Wang P."/>
            <person name="Xu J."/>
            <person name="Bruns T."/>
            <person name="Baldrian P."/>
            <person name="Vilgalys R."/>
            <person name="Henrissat B."/>
            <person name="Grigoriev I.V."/>
            <person name="Hibbett D."/>
            <person name="Nagy L.G."/>
            <person name="Martin F.M."/>
        </authorList>
    </citation>
    <scope>NUCLEOTIDE SEQUENCE</scope>
    <source>
        <strain evidence="4">UH-Tt-Lm1</strain>
    </source>
</reference>
<evidence type="ECO:0000259" key="2">
    <source>
        <dbReference type="Pfam" id="PF14033"/>
    </source>
</evidence>
<feature type="domain" description="DUF4246" evidence="2">
    <location>
        <begin position="103"/>
        <end position="505"/>
    </location>
</feature>